<feature type="binding site" evidence="11">
    <location>
        <position position="185"/>
    </location>
    <ligand>
        <name>Zn(2+)</name>
        <dbReference type="ChEBI" id="CHEBI:29105"/>
    </ligand>
</feature>
<evidence type="ECO:0000313" key="12">
    <source>
        <dbReference type="EMBL" id="SKA96151.1"/>
    </source>
</evidence>
<evidence type="ECO:0000256" key="2">
    <source>
        <dbReference type="ARBA" id="ARBA00022598"/>
    </source>
</evidence>
<dbReference type="Proteomes" id="UP000190774">
    <property type="component" value="Unassembled WGS sequence"/>
</dbReference>
<gene>
    <name evidence="11" type="primary">queC</name>
    <name evidence="12" type="ORF">SAMN02745166_02360</name>
</gene>
<keyword evidence="5 11" id="KW-0671">Queuosine biosynthesis</keyword>
<dbReference type="NCBIfam" id="TIGR00364">
    <property type="entry name" value="7-cyano-7-deazaguanine synthase QueC"/>
    <property type="match status" value="1"/>
</dbReference>
<reference evidence="13" key="1">
    <citation type="submission" date="2017-02" db="EMBL/GenBank/DDBJ databases">
        <authorList>
            <person name="Varghese N."/>
            <person name="Submissions S."/>
        </authorList>
    </citation>
    <scope>NUCLEOTIDE SEQUENCE [LARGE SCALE GENOMIC DNA]</scope>
    <source>
        <strain evidence="13">ATCC 700200</strain>
    </source>
</reference>
<dbReference type="EMBL" id="FUYE01000007">
    <property type="protein sequence ID" value="SKA96151.1"/>
    <property type="molecule type" value="Genomic_DNA"/>
</dbReference>
<proteinExistence type="inferred from homology"/>
<keyword evidence="4 11" id="KW-0547">Nucleotide-binding</keyword>
<feature type="binding site" evidence="11">
    <location>
        <position position="199"/>
    </location>
    <ligand>
        <name>Zn(2+)</name>
        <dbReference type="ChEBI" id="CHEBI:29105"/>
    </ligand>
</feature>
<evidence type="ECO:0000256" key="4">
    <source>
        <dbReference type="ARBA" id="ARBA00022741"/>
    </source>
</evidence>
<keyword evidence="13" id="KW-1185">Reference proteome</keyword>
<dbReference type="PIRSF" id="PIRSF006293">
    <property type="entry name" value="ExsB"/>
    <property type="match status" value="1"/>
</dbReference>
<comment type="catalytic activity">
    <reaction evidence="10 11">
        <text>7-carboxy-7-carbaguanine + NH4(+) + 2 ATP = 7-cyano-7-carbaguanine + 2 AMP + 2 diphosphate + 2 H(+)</text>
        <dbReference type="Rhea" id="RHEA:27982"/>
        <dbReference type="ChEBI" id="CHEBI:15378"/>
        <dbReference type="ChEBI" id="CHEBI:28938"/>
        <dbReference type="ChEBI" id="CHEBI:30616"/>
        <dbReference type="ChEBI" id="CHEBI:33019"/>
        <dbReference type="ChEBI" id="CHEBI:45075"/>
        <dbReference type="ChEBI" id="CHEBI:61036"/>
        <dbReference type="ChEBI" id="CHEBI:456215"/>
        <dbReference type="EC" id="6.3.4.20"/>
    </reaction>
</comment>
<evidence type="ECO:0000256" key="11">
    <source>
        <dbReference type="HAMAP-Rule" id="MF_01633"/>
    </source>
</evidence>
<evidence type="ECO:0000256" key="8">
    <source>
        <dbReference type="ARBA" id="ARBA00037993"/>
    </source>
</evidence>
<dbReference type="GO" id="GO:0008616">
    <property type="term" value="P:tRNA queuosine(34) biosynthetic process"/>
    <property type="evidence" value="ECO:0007669"/>
    <property type="project" value="UniProtKB-UniRule"/>
</dbReference>
<dbReference type="Gene3D" id="3.40.50.620">
    <property type="entry name" value="HUPs"/>
    <property type="match status" value="1"/>
</dbReference>
<dbReference type="HAMAP" id="MF_01633">
    <property type="entry name" value="QueC"/>
    <property type="match status" value="1"/>
</dbReference>
<dbReference type="InterPro" id="IPR018317">
    <property type="entry name" value="QueC"/>
</dbReference>
<dbReference type="PANTHER" id="PTHR42914:SF1">
    <property type="entry name" value="7-CYANO-7-DEAZAGUANINE SYNTHASE"/>
    <property type="match status" value="1"/>
</dbReference>
<dbReference type="GO" id="GO:0008270">
    <property type="term" value="F:zinc ion binding"/>
    <property type="evidence" value="ECO:0007669"/>
    <property type="project" value="UniProtKB-UniRule"/>
</dbReference>
<accession>A0A1T4Y4A8</accession>
<comment type="pathway">
    <text evidence="1 11">Purine metabolism; 7-cyano-7-deazaguanine biosynthesis.</text>
</comment>
<comment type="cofactor">
    <cofactor evidence="11">
        <name>Zn(2+)</name>
        <dbReference type="ChEBI" id="CHEBI:29105"/>
    </cofactor>
    <text evidence="11">Binds 1 zinc ion per subunit.</text>
</comment>
<name>A0A1T4Y4A8_9BACT</name>
<sequence length="230" mass="25349">MSKAIILLSGGLDSTVALYWARQHHEVVGAVSFDYGSKHNDKEIVLALWHCSQLDIPHDTVALPFVNDLFQSDLLKSGGSIPEGHYADDNMKRTVVPFRNGIMLAIACGIAESRNVDALVIAAHSGDHAIYPDCREPFMKAIGDAMREGTYARTELMRPFIDKNKTDIVRLGHELGVDFGRTWSCYKGEDLQCGVCGTCVERRESFMRAGVPDPTVYQNEGPLPQPVALT</sequence>
<dbReference type="CDD" id="cd01995">
    <property type="entry name" value="QueC-like"/>
    <property type="match status" value="1"/>
</dbReference>
<evidence type="ECO:0000256" key="6">
    <source>
        <dbReference type="ARBA" id="ARBA00022833"/>
    </source>
</evidence>
<comment type="similarity">
    <text evidence="8 11">Belongs to the QueC family.</text>
</comment>
<keyword evidence="2 11" id="KW-0436">Ligase</keyword>
<dbReference type="GO" id="GO:0005524">
    <property type="term" value="F:ATP binding"/>
    <property type="evidence" value="ECO:0007669"/>
    <property type="project" value="UniProtKB-UniRule"/>
</dbReference>
<evidence type="ECO:0000256" key="7">
    <source>
        <dbReference type="ARBA" id="ARBA00022840"/>
    </source>
</evidence>
<organism evidence="12 13">
    <name type="scientific">Prosthecobacter debontii</name>
    <dbReference type="NCBI Taxonomy" id="48467"/>
    <lineage>
        <taxon>Bacteria</taxon>
        <taxon>Pseudomonadati</taxon>
        <taxon>Verrucomicrobiota</taxon>
        <taxon>Verrucomicrobiia</taxon>
        <taxon>Verrucomicrobiales</taxon>
        <taxon>Verrucomicrobiaceae</taxon>
        <taxon>Prosthecobacter</taxon>
    </lineage>
</organism>
<dbReference type="EC" id="6.3.4.20" evidence="9 11"/>
<comment type="function">
    <text evidence="11">Catalyzes the ATP-dependent conversion of 7-carboxy-7-deazaguanine (CDG) to 7-cyano-7-deazaguanine (preQ(0)).</text>
</comment>
<dbReference type="AlphaFoldDB" id="A0A1T4Y4A8"/>
<dbReference type="STRING" id="48467.SAMN02745166_02360"/>
<dbReference type="OrthoDB" id="9789567at2"/>
<dbReference type="PANTHER" id="PTHR42914">
    <property type="entry name" value="7-CYANO-7-DEAZAGUANINE SYNTHASE"/>
    <property type="match status" value="1"/>
</dbReference>
<dbReference type="RefSeq" id="WP_078813567.1">
    <property type="nucleotide sequence ID" value="NZ_FUYE01000007.1"/>
</dbReference>
<evidence type="ECO:0000256" key="9">
    <source>
        <dbReference type="ARBA" id="ARBA00039149"/>
    </source>
</evidence>
<keyword evidence="3 11" id="KW-0479">Metal-binding</keyword>
<feature type="binding site" evidence="11">
    <location>
        <begin position="8"/>
        <end position="18"/>
    </location>
    <ligand>
        <name>ATP</name>
        <dbReference type="ChEBI" id="CHEBI:30616"/>
    </ligand>
</feature>
<keyword evidence="6 11" id="KW-0862">Zinc</keyword>
<evidence type="ECO:0000256" key="10">
    <source>
        <dbReference type="ARBA" id="ARBA00047890"/>
    </source>
</evidence>
<protein>
    <recommendedName>
        <fullName evidence="9 11">7-cyano-7-deazaguanine synthase</fullName>
        <ecNumber evidence="9 11">6.3.4.20</ecNumber>
    </recommendedName>
    <alternativeName>
        <fullName evidence="11">7-cyano-7-carbaguanine synthase</fullName>
    </alternativeName>
    <alternativeName>
        <fullName evidence="11">PreQ(0) synthase</fullName>
    </alternativeName>
    <alternativeName>
        <fullName evidence="11">Queuosine biosynthesis protein QueC</fullName>
    </alternativeName>
</protein>
<dbReference type="UniPathway" id="UPA00391"/>
<evidence type="ECO:0000256" key="5">
    <source>
        <dbReference type="ARBA" id="ARBA00022785"/>
    </source>
</evidence>
<dbReference type="SUPFAM" id="SSF52402">
    <property type="entry name" value="Adenine nucleotide alpha hydrolases-like"/>
    <property type="match status" value="1"/>
</dbReference>
<dbReference type="GO" id="GO:0016879">
    <property type="term" value="F:ligase activity, forming carbon-nitrogen bonds"/>
    <property type="evidence" value="ECO:0007669"/>
    <property type="project" value="UniProtKB-UniRule"/>
</dbReference>
<keyword evidence="7 11" id="KW-0067">ATP-binding</keyword>
<evidence type="ECO:0000313" key="13">
    <source>
        <dbReference type="Proteomes" id="UP000190774"/>
    </source>
</evidence>
<feature type="binding site" evidence="11">
    <location>
        <position position="193"/>
    </location>
    <ligand>
        <name>Zn(2+)</name>
        <dbReference type="ChEBI" id="CHEBI:29105"/>
    </ligand>
</feature>
<feature type="binding site" evidence="11">
    <location>
        <position position="196"/>
    </location>
    <ligand>
        <name>Zn(2+)</name>
        <dbReference type="ChEBI" id="CHEBI:29105"/>
    </ligand>
</feature>
<dbReference type="InterPro" id="IPR014729">
    <property type="entry name" value="Rossmann-like_a/b/a_fold"/>
</dbReference>
<evidence type="ECO:0000256" key="1">
    <source>
        <dbReference type="ARBA" id="ARBA00005061"/>
    </source>
</evidence>
<dbReference type="Pfam" id="PF06508">
    <property type="entry name" value="QueC"/>
    <property type="match status" value="1"/>
</dbReference>
<evidence type="ECO:0000256" key="3">
    <source>
        <dbReference type="ARBA" id="ARBA00022723"/>
    </source>
</evidence>